<accession>A0A1N7MM65</accession>
<dbReference type="EMBL" id="FTOG01000006">
    <property type="protein sequence ID" value="SIS87187.1"/>
    <property type="molecule type" value="Genomic_DNA"/>
</dbReference>
<reference evidence="6" key="1">
    <citation type="submission" date="2017-01" db="EMBL/GenBank/DDBJ databases">
        <authorList>
            <person name="Varghese N."/>
            <person name="Submissions S."/>
        </authorList>
    </citation>
    <scope>NUCLEOTIDE SEQUENCE [LARGE SCALE GENOMIC DNA]</scope>
    <source>
        <strain evidence="6">DSM 19945</strain>
    </source>
</reference>
<dbReference type="InterPro" id="IPR006439">
    <property type="entry name" value="HAD-SF_hydro_IA"/>
</dbReference>
<dbReference type="PRINTS" id="PR00413">
    <property type="entry name" value="HADHALOGNASE"/>
</dbReference>
<comment type="similarity">
    <text evidence="3">Belongs to the HAD-like hydrolase superfamily. CbbY/CbbZ/Gph/YieH family.</text>
</comment>
<dbReference type="InterPro" id="IPR050155">
    <property type="entry name" value="HAD-like_hydrolase_sf"/>
</dbReference>
<dbReference type="OrthoDB" id="9797743at2"/>
<evidence type="ECO:0000256" key="3">
    <source>
        <dbReference type="ARBA" id="ARBA00006171"/>
    </source>
</evidence>
<dbReference type="STRING" id="453582.SAMN05421580_10654"/>
<evidence type="ECO:0000256" key="1">
    <source>
        <dbReference type="ARBA" id="ARBA00000830"/>
    </source>
</evidence>
<dbReference type="NCBIfam" id="TIGR01549">
    <property type="entry name" value="HAD-SF-IA-v1"/>
    <property type="match status" value="1"/>
</dbReference>
<dbReference type="InterPro" id="IPR023198">
    <property type="entry name" value="PGP-like_dom2"/>
</dbReference>
<dbReference type="Gene3D" id="1.10.150.240">
    <property type="entry name" value="Putative phosphatase, domain 2"/>
    <property type="match status" value="1"/>
</dbReference>
<gene>
    <name evidence="5" type="ORF">SAMN05421580_10654</name>
</gene>
<dbReference type="InterPro" id="IPR036412">
    <property type="entry name" value="HAD-like_sf"/>
</dbReference>
<dbReference type="PANTHER" id="PTHR43434:SF1">
    <property type="entry name" value="PHOSPHOGLYCOLATE PHOSPHATASE"/>
    <property type="match status" value="1"/>
</dbReference>
<evidence type="ECO:0000256" key="2">
    <source>
        <dbReference type="ARBA" id="ARBA00004818"/>
    </source>
</evidence>
<dbReference type="SUPFAM" id="SSF56784">
    <property type="entry name" value="HAD-like"/>
    <property type="match status" value="1"/>
</dbReference>
<dbReference type="GO" id="GO:0005829">
    <property type="term" value="C:cytosol"/>
    <property type="evidence" value="ECO:0007669"/>
    <property type="project" value="TreeGrafter"/>
</dbReference>
<comment type="pathway">
    <text evidence="2">Organic acid metabolism; glycolate biosynthesis; glycolate from 2-phosphoglycolate: step 1/1.</text>
</comment>
<protein>
    <recommendedName>
        <fullName evidence="4">phosphoglycolate phosphatase</fullName>
        <ecNumber evidence="4">3.1.3.18</ecNumber>
    </recommendedName>
</protein>
<dbReference type="EC" id="3.1.3.18" evidence="4"/>
<dbReference type="GO" id="GO:0008967">
    <property type="term" value="F:phosphoglycolate phosphatase activity"/>
    <property type="evidence" value="ECO:0007669"/>
    <property type="project" value="UniProtKB-EC"/>
</dbReference>
<dbReference type="PANTHER" id="PTHR43434">
    <property type="entry name" value="PHOSPHOGLYCOLATE PHOSPHATASE"/>
    <property type="match status" value="1"/>
</dbReference>
<dbReference type="RefSeq" id="WP_076484852.1">
    <property type="nucleotide sequence ID" value="NZ_FTOG01000006.1"/>
</dbReference>
<dbReference type="Pfam" id="PF00702">
    <property type="entry name" value="Hydrolase"/>
    <property type="match status" value="1"/>
</dbReference>
<dbReference type="AlphaFoldDB" id="A0A1N7MM65"/>
<dbReference type="GO" id="GO:0006281">
    <property type="term" value="P:DNA repair"/>
    <property type="evidence" value="ECO:0007669"/>
    <property type="project" value="TreeGrafter"/>
</dbReference>
<evidence type="ECO:0000313" key="5">
    <source>
        <dbReference type="EMBL" id="SIS87187.1"/>
    </source>
</evidence>
<evidence type="ECO:0000256" key="4">
    <source>
        <dbReference type="ARBA" id="ARBA00013078"/>
    </source>
</evidence>
<dbReference type="SFLD" id="SFLDG01129">
    <property type="entry name" value="C1.5:_HAD__Beta-PGM__Phosphata"/>
    <property type="match status" value="1"/>
</dbReference>
<dbReference type="InterPro" id="IPR023214">
    <property type="entry name" value="HAD_sf"/>
</dbReference>
<dbReference type="CDD" id="cd01427">
    <property type="entry name" value="HAD_like"/>
    <property type="match status" value="1"/>
</dbReference>
<evidence type="ECO:0000313" key="6">
    <source>
        <dbReference type="Proteomes" id="UP000186221"/>
    </source>
</evidence>
<proteinExistence type="inferred from homology"/>
<sequence length="235" mass="24363">MADIEAILFDKDGTLFDFEATWGAWARALLIRLAEGDQPRTERLAEALGYDLAAGCFHRHSPVIAGTVSEVAALMLPHLPGRTAPDLVAELEAAALEAPQVPAVDLPRCLGDLCTSGLRLGVATNDSEASARLQLQREGVEALFDFIVGYDSGHGAKPEPGPLLAFAAAVGVAPDRVAMVGDSLHDLAAARAAGMTAVAVLTGPATREVLSPAADVVLETIDGLAEWLALAPARG</sequence>
<dbReference type="SFLD" id="SFLDS00003">
    <property type="entry name" value="Haloacid_Dehalogenase"/>
    <property type="match status" value="1"/>
</dbReference>
<organism evidence="5 6">
    <name type="scientific">Rhodobacter aestuarii</name>
    <dbReference type="NCBI Taxonomy" id="453582"/>
    <lineage>
        <taxon>Bacteria</taxon>
        <taxon>Pseudomonadati</taxon>
        <taxon>Pseudomonadota</taxon>
        <taxon>Alphaproteobacteria</taxon>
        <taxon>Rhodobacterales</taxon>
        <taxon>Rhodobacter group</taxon>
        <taxon>Rhodobacter</taxon>
    </lineage>
</organism>
<comment type="catalytic activity">
    <reaction evidence="1">
        <text>2-phosphoglycolate + H2O = glycolate + phosphate</text>
        <dbReference type="Rhea" id="RHEA:14369"/>
        <dbReference type="ChEBI" id="CHEBI:15377"/>
        <dbReference type="ChEBI" id="CHEBI:29805"/>
        <dbReference type="ChEBI" id="CHEBI:43474"/>
        <dbReference type="ChEBI" id="CHEBI:58033"/>
        <dbReference type="EC" id="3.1.3.18"/>
    </reaction>
</comment>
<name>A0A1N7MM65_9RHOB</name>
<keyword evidence="6" id="KW-1185">Reference proteome</keyword>
<dbReference type="Proteomes" id="UP000186221">
    <property type="component" value="Unassembled WGS sequence"/>
</dbReference>
<dbReference type="Gene3D" id="3.40.50.1000">
    <property type="entry name" value="HAD superfamily/HAD-like"/>
    <property type="match status" value="1"/>
</dbReference>